<name>A0A1I0U3T2_9NOCA</name>
<organism evidence="1 2">
    <name type="scientific">Rhodococcoides kroppenstedtii</name>
    <dbReference type="NCBI Taxonomy" id="293050"/>
    <lineage>
        <taxon>Bacteria</taxon>
        <taxon>Bacillati</taxon>
        <taxon>Actinomycetota</taxon>
        <taxon>Actinomycetes</taxon>
        <taxon>Mycobacteriales</taxon>
        <taxon>Nocardiaceae</taxon>
        <taxon>Rhodococcoides</taxon>
    </lineage>
</organism>
<dbReference type="EMBL" id="FOJN01000012">
    <property type="protein sequence ID" value="SFA58553.1"/>
    <property type="molecule type" value="Genomic_DNA"/>
</dbReference>
<protein>
    <submittedName>
        <fullName evidence="1">Uncharacterized protein</fullName>
    </submittedName>
</protein>
<gene>
    <name evidence="1" type="ORF">SAMN05444374_112152</name>
</gene>
<evidence type="ECO:0000313" key="1">
    <source>
        <dbReference type="EMBL" id="SFA58553.1"/>
    </source>
</evidence>
<accession>A0A1I0U3T2</accession>
<evidence type="ECO:0000313" key="2">
    <source>
        <dbReference type="Proteomes" id="UP000182054"/>
    </source>
</evidence>
<dbReference type="Proteomes" id="UP000182054">
    <property type="component" value="Unassembled WGS sequence"/>
</dbReference>
<proteinExistence type="predicted"/>
<sequence length="215" mass="24015">MTRYVVVTDARVDMTGWSIHYHHVEGLPDSSPFAPVSVRVEPPDDFVFDDDGDTQLWAATIEAAALLDSFVSPEGRILAVDQWDAMTTWLVESMRDEPAGLIIDLGPNTEIPEDEVDDIELVNAQLHVLDDGVVMVRRSHRILRQLRLVDHAVDGLALDQWHHDDTFYDCTNGYLFTRDHVLAASACVAWVRDAGGVEAANRLGCSFDFADELPR</sequence>
<reference evidence="1 2" key="1">
    <citation type="submission" date="2016-10" db="EMBL/GenBank/DDBJ databases">
        <authorList>
            <person name="de Groot N.N."/>
        </authorList>
    </citation>
    <scope>NUCLEOTIDE SEQUENCE [LARGE SCALE GENOMIC DNA]</scope>
    <source>
        <strain evidence="1 2">DSM 44908</strain>
    </source>
</reference>
<dbReference type="AlphaFoldDB" id="A0A1I0U3T2"/>